<accession>A0A5B8U7W7</accession>
<feature type="region of interest" description="Disordered" evidence="2">
    <location>
        <begin position="1"/>
        <end position="28"/>
    </location>
</feature>
<proteinExistence type="predicted"/>
<dbReference type="InterPro" id="IPR002869">
    <property type="entry name" value="Pyrv_flavodox_OxRed_cen"/>
</dbReference>
<dbReference type="CDD" id="cd07034">
    <property type="entry name" value="TPP_PYR_PFOR_IOR-alpha_like"/>
    <property type="match status" value="1"/>
</dbReference>
<dbReference type="PANTHER" id="PTHR32154:SF20">
    <property type="entry name" value="2-OXOGLUTARATE OXIDOREDUCTASE SUBUNIT KORA"/>
    <property type="match status" value="1"/>
</dbReference>
<dbReference type="Gene3D" id="3.40.920.10">
    <property type="entry name" value="Pyruvate-ferredoxin oxidoreductase, PFOR, domain III"/>
    <property type="match status" value="1"/>
</dbReference>
<feature type="domain" description="Pyruvate flavodoxin/ferredoxin oxidoreductase pyrimidine binding" evidence="4">
    <location>
        <begin position="321"/>
        <end position="532"/>
    </location>
</feature>
<dbReference type="InterPro" id="IPR002880">
    <property type="entry name" value="Pyrv_Fd/Flavodoxin_OxRdtase_N"/>
</dbReference>
<dbReference type="OrthoDB" id="9794954at2"/>
<dbReference type="GO" id="GO:0016903">
    <property type="term" value="F:oxidoreductase activity, acting on the aldehyde or oxo group of donors"/>
    <property type="evidence" value="ECO:0007669"/>
    <property type="project" value="InterPro"/>
</dbReference>
<dbReference type="InterPro" id="IPR022367">
    <property type="entry name" value="2-oxoacid/accept_OxRdtase_asu"/>
</dbReference>
<dbReference type="Gene3D" id="3.40.50.970">
    <property type="match status" value="1"/>
</dbReference>
<dbReference type="GO" id="GO:0000287">
    <property type="term" value="F:magnesium ion binding"/>
    <property type="evidence" value="ECO:0007669"/>
    <property type="project" value="UniProtKB-ARBA"/>
</dbReference>
<dbReference type="Pfam" id="PF01558">
    <property type="entry name" value="POR"/>
    <property type="match status" value="1"/>
</dbReference>
<evidence type="ECO:0000313" key="5">
    <source>
        <dbReference type="EMBL" id="QEC49025.1"/>
    </source>
</evidence>
<gene>
    <name evidence="5" type="ORF">FSW04_16575</name>
</gene>
<reference evidence="5 6" key="1">
    <citation type="journal article" date="2018" name="J. Microbiol.">
        <title>Baekduia soli gen. nov., sp. nov., a novel bacterium isolated from the soil of Baekdu Mountain and proposal of a novel family name, Baekduiaceae fam. nov.</title>
        <authorList>
            <person name="An D.S."/>
            <person name="Siddiqi M.Z."/>
            <person name="Kim K.H."/>
            <person name="Yu H.S."/>
            <person name="Im W.T."/>
        </authorList>
    </citation>
    <scope>NUCLEOTIDE SEQUENCE [LARGE SCALE GENOMIC DNA]</scope>
    <source>
        <strain evidence="5 6">BR7-21</strain>
    </source>
</reference>
<keyword evidence="1" id="KW-0560">Oxidoreductase</keyword>
<sequence>MAQPTARADGPHSGSDGPQRRRRPHRYSRIDIEAFATHDPCPPPRRRARAGTDGVVTLSTLDRTTEERERVIVRFAGDSGDGMQLAGGQFTAATAAVGNDLVTLPDFPAEIRAPAGTPAGVSSFQIHFANRDIATPGDTPNLLVAMNPAALRANVSQLEPGAGIVVNEDAFTKRNLLKAGYEASPLDDDSLDRFQVWRVPMTTMCQRAAEAIEGAATRDVQKSRNLFALGLICWMYDRPIDGTERWISDKFAASEAVRDINLAALRAGWNFGETTEVIGTRVHVAPATDVRPGTYRNINGTQATSLGLIAASVRSGLPLCLAAYPITPASDLLHDLARRRDVGVRTVQAEDEIAAAGIALGASYGGALGVTATSGPGMDLKAETIGLAVMLELPLVIIDVQRAGPSTGMPTKTEQSDLLMALHGRHGESPLPVVAASTPGNCFDAAYEAVQIAVQYRTPVILLTDLFLANSSEPWRVPSAADLPVIDPGFAPPGDPDSAFLPYARDEHGARPWALPGNPGTQHQIGGLEKADVVGSISYDPVNHARMTALRAAKVAGVAVPDVVVDTDPGAEVLVLGWGSSAGAVRAGVRRVRQRGLPVAHAHLHHLNPLPSNLGEVLRSHRSVLVPEMNSGQLARVLRAEYLVDVHSHSKVEGRPLFAAELEDAILKEIEG</sequence>
<dbReference type="GO" id="GO:0006979">
    <property type="term" value="P:response to oxidative stress"/>
    <property type="evidence" value="ECO:0007669"/>
    <property type="project" value="TreeGrafter"/>
</dbReference>
<feature type="domain" description="Pyruvate/ketoisovalerate oxidoreductase catalytic" evidence="3">
    <location>
        <begin position="80"/>
        <end position="268"/>
    </location>
</feature>
<dbReference type="SUPFAM" id="SSF52922">
    <property type="entry name" value="TK C-terminal domain-like"/>
    <property type="match status" value="1"/>
</dbReference>
<evidence type="ECO:0000313" key="6">
    <source>
        <dbReference type="Proteomes" id="UP000321805"/>
    </source>
</evidence>
<dbReference type="InterPro" id="IPR029061">
    <property type="entry name" value="THDP-binding"/>
</dbReference>
<name>A0A5B8U7W7_9ACTN</name>
<dbReference type="NCBIfam" id="TIGR03710">
    <property type="entry name" value="OAFO_sf"/>
    <property type="match status" value="1"/>
</dbReference>
<protein>
    <submittedName>
        <fullName evidence="5">2-oxoacid:acceptor oxidoreductase subunit alpha</fullName>
    </submittedName>
</protein>
<evidence type="ECO:0000259" key="4">
    <source>
        <dbReference type="Pfam" id="PF01855"/>
    </source>
</evidence>
<evidence type="ECO:0000259" key="3">
    <source>
        <dbReference type="Pfam" id="PF01558"/>
    </source>
</evidence>
<dbReference type="AlphaFoldDB" id="A0A5B8U7W7"/>
<dbReference type="FunFam" id="3.40.50.970:FF:000022">
    <property type="entry name" value="2-oxoglutarate ferredoxin oxidoreductase alpha subunit"/>
    <property type="match status" value="1"/>
</dbReference>
<keyword evidence="6" id="KW-1185">Reference proteome</keyword>
<dbReference type="EMBL" id="CP042430">
    <property type="protein sequence ID" value="QEC49025.1"/>
    <property type="molecule type" value="Genomic_DNA"/>
</dbReference>
<dbReference type="Pfam" id="PF01855">
    <property type="entry name" value="POR_N"/>
    <property type="match status" value="1"/>
</dbReference>
<evidence type="ECO:0000256" key="1">
    <source>
        <dbReference type="ARBA" id="ARBA00023002"/>
    </source>
</evidence>
<dbReference type="SUPFAM" id="SSF53323">
    <property type="entry name" value="Pyruvate-ferredoxin oxidoreductase, PFOR, domain III"/>
    <property type="match status" value="1"/>
</dbReference>
<dbReference type="Proteomes" id="UP000321805">
    <property type="component" value="Chromosome"/>
</dbReference>
<dbReference type="InterPro" id="IPR019752">
    <property type="entry name" value="Pyrv/ketoisovalerate_OxRed_cat"/>
</dbReference>
<dbReference type="PANTHER" id="PTHR32154">
    <property type="entry name" value="PYRUVATE-FLAVODOXIN OXIDOREDUCTASE-RELATED"/>
    <property type="match status" value="1"/>
</dbReference>
<dbReference type="KEGG" id="bsol:FSW04_16575"/>
<dbReference type="Gene3D" id="3.40.50.920">
    <property type="match status" value="1"/>
</dbReference>
<dbReference type="InterPro" id="IPR050722">
    <property type="entry name" value="Pyruvate:ferred/Flavod_OxRd"/>
</dbReference>
<dbReference type="InterPro" id="IPR009014">
    <property type="entry name" value="Transketo_C/PFOR_II"/>
</dbReference>
<evidence type="ECO:0000256" key="2">
    <source>
        <dbReference type="SAM" id="MobiDB-lite"/>
    </source>
</evidence>
<dbReference type="SUPFAM" id="SSF52518">
    <property type="entry name" value="Thiamin diphosphate-binding fold (THDP-binding)"/>
    <property type="match status" value="1"/>
</dbReference>
<organism evidence="5 6">
    <name type="scientific">Baekduia soli</name>
    <dbReference type="NCBI Taxonomy" id="496014"/>
    <lineage>
        <taxon>Bacteria</taxon>
        <taxon>Bacillati</taxon>
        <taxon>Actinomycetota</taxon>
        <taxon>Thermoleophilia</taxon>
        <taxon>Solirubrobacterales</taxon>
        <taxon>Baekduiaceae</taxon>
        <taxon>Baekduia</taxon>
    </lineage>
</organism>